<keyword evidence="1" id="KW-1133">Transmembrane helix</keyword>
<name>R9ULK8_9BACL</name>
<evidence type="ECO:0000313" key="2">
    <source>
        <dbReference type="EMBL" id="AGN70734.1"/>
    </source>
</evidence>
<sequence>MGRKKAKSYIISAVVGFVLVLGFVYLYATKLSF</sequence>
<evidence type="ECO:0000256" key="1">
    <source>
        <dbReference type="SAM" id="Phobius"/>
    </source>
</evidence>
<gene>
    <name evidence="2" type="ORF">B2K_39720</name>
</gene>
<organism evidence="2 3">
    <name type="scientific">Paenibacillus mucilaginosus K02</name>
    <dbReference type="NCBI Taxonomy" id="997761"/>
    <lineage>
        <taxon>Bacteria</taxon>
        <taxon>Bacillati</taxon>
        <taxon>Bacillota</taxon>
        <taxon>Bacilli</taxon>
        <taxon>Bacillales</taxon>
        <taxon>Paenibacillaceae</taxon>
        <taxon>Paenibacillus</taxon>
    </lineage>
</organism>
<protein>
    <submittedName>
        <fullName evidence="2">Uncharacterized protein</fullName>
    </submittedName>
</protein>
<proteinExistence type="predicted"/>
<dbReference type="KEGG" id="pmw:B2K_39720"/>
<keyword evidence="1" id="KW-0812">Transmembrane</keyword>
<reference evidence="2 3" key="1">
    <citation type="submission" date="2013-06" db="EMBL/GenBank/DDBJ databases">
        <title>Complete genome sequence of Paenibacillus mucilaginosus K02.</title>
        <authorList>
            <person name="Xiao B."/>
            <person name="Sun L."/>
            <person name="Xiao L."/>
            <person name="Lian B."/>
        </authorList>
    </citation>
    <scope>NUCLEOTIDE SEQUENCE [LARGE SCALE GENOMIC DNA]</scope>
    <source>
        <strain evidence="2 3">K02</strain>
    </source>
</reference>
<accession>R9ULK8</accession>
<dbReference type="AlphaFoldDB" id="R9ULK8"/>
<dbReference type="Proteomes" id="UP000007392">
    <property type="component" value="Chromosome"/>
</dbReference>
<feature type="transmembrane region" description="Helical" evidence="1">
    <location>
        <begin position="9"/>
        <end position="28"/>
    </location>
</feature>
<dbReference type="HOGENOM" id="CLU_3383004_0_0_9"/>
<evidence type="ECO:0000313" key="3">
    <source>
        <dbReference type="Proteomes" id="UP000007392"/>
    </source>
</evidence>
<dbReference type="EMBL" id="CP003422">
    <property type="protein sequence ID" value="AGN70734.1"/>
    <property type="molecule type" value="Genomic_DNA"/>
</dbReference>
<keyword evidence="1" id="KW-0472">Membrane</keyword>